<feature type="domain" description="Ig-like" evidence="2">
    <location>
        <begin position="19"/>
        <end position="72"/>
    </location>
</feature>
<sequence>MHGLMVCLVFLTAQNASITSITSVPNNTTIEHGRELKIVCKVSGQPPPKVTWFKDDKSINRKRNVYQFKHHK</sequence>
<dbReference type="SUPFAM" id="SSF48726">
    <property type="entry name" value="Immunoglobulin"/>
    <property type="match status" value="1"/>
</dbReference>
<evidence type="ECO:0000313" key="4">
    <source>
        <dbReference type="Proteomes" id="UP001059596"/>
    </source>
</evidence>
<dbReference type="InterPro" id="IPR013098">
    <property type="entry name" value="Ig_I-set"/>
</dbReference>
<name>A0A9P9YPR2_9MUSC</name>
<dbReference type="PROSITE" id="PS50835">
    <property type="entry name" value="IG_LIKE"/>
    <property type="match status" value="1"/>
</dbReference>
<dbReference type="Gene3D" id="2.60.40.10">
    <property type="entry name" value="Immunoglobulins"/>
    <property type="match status" value="1"/>
</dbReference>
<evidence type="ECO:0000313" key="3">
    <source>
        <dbReference type="EMBL" id="KAI8040893.1"/>
    </source>
</evidence>
<evidence type="ECO:0000259" key="2">
    <source>
        <dbReference type="PROSITE" id="PS50835"/>
    </source>
</evidence>
<organism evidence="3 4">
    <name type="scientific">Drosophila gunungcola</name>
    <name type="common">fruit fly</name>
    <dbReference type="NCBI Taxonomy" id="103775"/>
    <lineage>
        <taxon>Eukaryota</taxon>
        <taxon>Metazoa</taxon>
        <taxon>Ecdysozoa</taxon>
        <taxon>Arthropoda</taxon>
        <taxon>Hexapoda</taxon>
        <taxon>Insecta</taxon>
        <taxon>Pterygota</taxon>
        <taxon>Neoptera</taxon>
        <taxon>Endopterygota</taxon>
        <taxon>Diptera</taxon>
        <taxon>Brachycera</taxon>
        <taxon>Muscomorpha</taxon>
        <taxon>Ephydroidea</taxon>
        <taxon>Drosophilidae</taxon>
        <taxon>Drosophila</taxon>
        <taxon>Sophophora</taxon>
    </lineage>
</organism>
<dbReference type="EMBL" id="JAMKOV010000004">
    <property type="protein sequence ID" value="KAI8040893.1"/>
    <property type="molecule type" value="Genomic_DNA"/>
</dbReference>
<keyword evidence="4" id="KW-1185">Reference proteome</keyword>
<reference evidence="3" key="1">
    <citation type="journal article" date="2023" name="Genome Biol. Evol.">
        <title>Long-read-based Genome Assembly of Drosophila gunungcola Reveals Fewer Chemosensory Genes in Flower-breeding Species.</title>
        <authorList>
            <person name="Negi A."/>
            <person name="Liao B.Y."/>
            <person name="Yeh S.D."/>
        </authorList>
    </citation>
    <scope>NUCLEOTIDE SEQUENCE</scope>
    <source>
        <strain evidence="3">Sukarami</strain>
    </source>
</reference>
<dbReference type="Pfam" id="PF07679">
    <property type="entry name" value="I-set"/>
    <property type="match status" value="1"/>
</dbReference>
<comment type="caution">
    <text evidence="3">The sequence shown here is derived from an EMBL/GenBank/DDBJ whole genome shotgun (WGS) entry which is preliminary data.</text>
</comment>
<feature type="chain" id="PRO_5040359831" description="Ig-like domain-containing protein" evidence="1">
    <location>
        <begin position="17"/>
        <end position="72"/>
    </location>
</feature>
<accession>A0A9P9YPR2</accession>
<proteinExistence type="predicted"/>
<dbReference type="AlphaFoldDB" id="A0A9P9YPR2"/>
<dbReference type="InterPro" id="IPR007110">
    <property type="entry name" value="Ig-like_dom"/>
</dbReference>
<dbReference type="InterPro" id="IPR036179">
    <property type="entry name" value="Ig-like_dom_sf"/>
</dbReference>
<gene>
    <name evidence="3" type="ORF">M5D96_006836</name>
</gene>
<keyword evidence="1" id="KW-0732">Signal</keyword>
<protein>
    <recommendedName>
        <fullName evidence="2">Ig-like domain-containing protein</fullName>
    </recommendedName>
</protein>
<feature type="signal peptide" evidence="1">
    <location>
        <begin position="1"/>
        <end position="16"/>
    </location>
</feature>
<dbReference type="InterPro" id="IPR013783">
    <property type="entry name" value="Ig-like_fold"/>
</dbReference>
<evidence type="ECO:0000256" key="1">
    <source>
        <dbReference type="SAM" id="SignalP"/>
    </source>
</evidence>
<dbReference type="Proteomes" id="UP001059596">
    <property type="component" value="Unassembled WGS sequence"/>
</dbReference>